<feature type="compositionally biased region" description="Polar residues" evidence="1">
    <location>
        <begin position="434"/>
        <end position="475"/>
    </location>
</feature>
<dbReference type="GO" id="GO:0018992">
    <property type="term" value="P:germ-line sex determination"/>
    <property type="evidence" value="ECO:0007669"/>
    <property type="project" value="EnsemblMetazoa"/>
</dbReference>
<feature type="compositionally biased region" description="Low complexity" evidence="1">
    <location>
        <begin position="58"/>
        <end position="84"/>
    </location>
</feature>
<dbReference type="Pfam" id="PF25479">
    <property type="entry name" value="Vts1"/>
    <property type="match status" value="1"/>
</dbReference>
<dbReference type="AlphaFoldDB" id="A0A6A5HVB3"/>
<proteinExistence type="predicted"/>
<dbReference type="GO" id="GO:0043186">
    <property type="term" value="C:P granule"/>
    <property type="evidence" value="ECO:0007669"/>
    <property type="project" value="EnsemblMetazoa"/>
</dbReference>
<dbReference type="KEGG" id="crq:GCK72_002538"/>
<feature type="compositionally biased region" description="Low complexity" evidence="1">
    <location>
        <begin position="1"/>
        <end position="10"/>
    </location>
</feature>
<feature type="compositionally biased region" description="Acidic residues" evidence="1">
    <location>
        <begin position="635"/>
        <end position="646"/>
    </location>
</feature>
<dbReference type="CTD" id="9810474"/>
<feature type="region of interest" description="Disordered" evidence="1">
    <location>
        <begin position="624"/>
        <end position="646"/>
    </location>
</feature>
<feature type="compositionally biased region" description="Polar residues" evidence="1">
    <location>
        <begin position="14"/>
        <end position="57"/>
    </location>
</feature>
<feature type="compositionally biased region" description="Low complexity" evidence="1">
    <location>
        <begin position="487"/>
        <end position="499"/>
    </location>
</feature>
<dbReference type="RefSeq" id="XP_053592126.1">
    <property type="nucleotide sequence ID" value="XM_053723481.1"/>
</dbReference>
<dbReference type="Proteomes" id="UP000483820">
    <property type="component" value="Chromosome I"/>
</dbReference>
<feature type="compositionally biased region" description="Basic and acidic residues" evidence="1">
    <location>
        <begin position="141"/>
        <end position="153"/>
    </location>
</feature>
<dbReference type="GeneID" id="9810474"/>
<feature type="domain" description="RNA-binding protein vts1-like alpha-helical" evidence="2">
    <location>
        <begin position="290"/>
        <end position="333"/>
    </location>
</feature>
<reference evidence="3 4" key="1">
    <citation type="submission" date="2019-12" db="EMBL/GenBank/DDBJ databases">
        <title>Chromosome-level assembly of the Caenorhabditis remanei genome.</title>
        <authorList>
            <person name="Teterina A.A."/>
            <person name="Willis J.H."/>
            <person name="Phillips P.C."/>
        </authorList>
    </citation>
    <scope>NUCLEOTIDE SEQUENCE [LARGE SCALE GENOMIC DNA]</scope>
    <source>
        <strain evidence="3 4">PX506</strain>
        <tissue evidence="3">Whole organism</tissue>
    </source>
</reference>
<name>A0A6A5HVB3_CAERE</name>
<dbReference type="InterPro" id="IPR057327">
    <property type="entry name" value="Vts1_dom"/>
</dbReference>
<gene>
    <name evidence="3" type="ORF">GCK72_002538</name>
</gene>
<evidence type="ECO:0000313" key="4">
    <source>
        <dbReference type="Proteomes" id="UP000483820"/>
    </source>
</evidence>
<evidence type="ECO:0000256" key="1">
    <source>
        <dbReference type="SAM" id="MobiDB-lite"/>
    </source>
</evidence>
<dbReference type="EMBL" id="WUAV01000001">
    <property type="protein sequence ID" value="KAF1770716.1"/>
    <property type="molecule type" value="Genomic_DNA"/>
</dbReference>
<dbReference type="GO" id="GO:0010628">
    <property type="term" value="P:positive regulation of gene expression"/>
    <property type="evidence" value="ECO:0007669"/>
    <property type="project" value="EnsemblMetazoa"/>
</dbReference>
<feature type="compositionally biased region" description="Polar residues" evidence="1">
    <location>
        <begin position="117"/>
        <end position="127"/>
    </location>
</feature>
<protein>
    <recommendedName>
        <fullName evidence="2">RNA-binding protein vts1-like alpha-helical domain-containing protein</fullName>
    </recommendedName>
</protein>
<feature type="region of interest" description="Disordered" evidence="1">
    <location>
        <begin position="990"/>
        <end position="1010"/>
    </location>
</feature>
<feature type="region of interest" description="Disordered" evidence="1">
    <location>
        <begin position="724"/>
        <end position="766"/>
    </location>
</feature>
<feature type="region of interest" description="Disordered" evidence="1">
    <location>
        <begin position="1"/>
        <end position="260"/>
    </location>
</feature>
<feature type="region of interest" description="Disordered" evidence="1">
    <location>
        <begin position="416"/>
        <end position="511"/>
    </location>
</feature>
<feature type="compositionally biased region" description="Polar residues" evidence="1">
    <location>
        <begin position="416"/>
        <end position="427"/>
    </location>
</feature>
<feature type="compositionally biased region" description="Low complexity" evidence="1">
    <location>
        <begin position="208"/>
        <end position="244"/>
    </location>
</feature>
<feature type="compositionally biased region" description="Gly residues" evidence="1">
    <location>
        <begin position="128"/>
        <end position="138"/>
    </location>
</feature>
<comment type="caution">
    <text evidence="3">The sequence shown here is derived from an EMBL/GenBank/DDBJ whole genome shotgun (WGS) entry which is preliminary data.</text>
</comment>
<evidence type="ECO:0000313" key="3">
    <source>
        <dbReference type="EMBL" id="KAF1770716.1"/>
    </source>
</evidence>
<evidence type="ECO:0000259" key="2">
    <source>
        <dbReference type="Pfam" id="PF25479"/>
    </source>
</evidence>
<organism evidence="3 4">
    <name type="scientific">Caenorhabditis remanei</name>
    <name type="common">Caenorhabditis vulgaris</name>
    <dbReference type="NCBI Taxonomy" id="31234"/>
    <lineage>
        <taxon>Eukaryota</taxon>
        <taxon>Metazoa</taxon>
        <taxon>Ecdysozoa</taxon>
        <taxon>Nematoda</taxon>
        <taxon>Chromadorea</taxon>
        <taxon>Rhabditida</taxon>
        <taxon>Rhabditina</taxon>
        <taxon>Rhabditomorpha</taxon>
        <taxon>Rhabditoidea</taxon>
        <taxon>Rhabditidae</taxon>
        <taxon>Peloderinae</taxon>
        <taxon>Caenorhabditis</taxon>
    </lineage>
</organism>
<feature type="compositionally biased region" description="Low complexity" evidence="1">
    <location>
        <begin position="991"/>
        <end position="1010"/>
    </location>
</feature>
<sequence length="1010" mass="111515">MANKKNNQNKKNTDGPTMNGNNTTVTASLIHNASHNPQHSTSPSPNAMHQNNNSAAVTNGTTTPTPSSTTTTTGSQHHQSQNQHSHQKPLTTSTSSQQANNSKQPVKKVHHNEVEKINSNVGSQSSHGGVGARGGGGVVKQDPKPKEKEKEKSFQASGRQSNQANHHHHHVHHNTGGGGCGNQQNHRKKENKNRDQSNQSHRGGGSFGNSHSHQHQSSHSAEIAKSTGFPSNSSLSSSGQTTNSAVQTIPPPSVTLEDKKVQTDEIVEKKVKVVIKEEPPHFKSTNPKDMDTVMAFKEHDDWNKVELLLELLSFLSPTDLRLLGNCIEGSVRCYTNQMRPVENTSNSPDPTACLPAFLCSLTPQQPSSFPAATSESSLVNQRSMVNNLFAHQHPPGLPPLIPAMIYPVETNYQQSTSSMAPSSTLPVNTKEICNGTTPTSSTRSASNTPSEQQQHDSLQNVAKNINGSITTSNPPSSKPLPEAEALSPTSARTSSATTPQPEPPVPQEPEKFLRSVRDLTSYLYMLMAVCASTNRKSAAKISDYVKNVVIREKGQILERIPDELDKIDVLQDIGKIVAAMTHHPAVSVDDKMKYADMRDGLRAEIECLFRLYYSPEKELERKRAEVTSTQGVGDVADEGESDEEDVEEYEIERRYEYTNSRFGNNSQSSSGAFFITRFIGRQVEKSDNLFSLEIHWSDGDRTFAQRTSNQLKALQHRLLDEFGQQRSEKSHHGMASSISSFDEDHKKLSTSTSTMETSFAPPGDRIVPRLARDATPVQYIQYINELSDLPARMMLSTVICEEFNGTRLRTEDETNETSDGLIFSRWKNPRAKSPVRYFQRNAAGKIEAIELPINLQPFIYSNIPQTQMQTLFPSCSNCGGPHMVKDCNKPTLLDKKVEHKMRLDPEGPVTMPPQIPGVTTPAVAYPPMHAQMPHPMYLDNNQLLGVGHFAHHQQQQQQMMQNAMFHNGQFRTNGQFENPGQLIFYQQVVPNSNNTNSNNGNGGASQNSNF</sequence>
<accession>A0A6A5HVB3</accession>